<accession>A0A1M4X3S3</accession>
<protein>
    <submittedName>
        <fullName evidence="1">Uncharacterized protein</fullName>
    </submittedName>
</protein>
<proteinExistence type="predicted"/>
<keyword evidence="2" id="KW-1185">Reference proteome</keyword>
<evidence type="ECO:0000313" key="1">
    <source>
        <dbReference type="EMBL" id="SHE87872.1"/>
    </source>
</evidence>
<gene>
    <name evidence="1" type="ORF">SAMN02745206_00966</name>
</gene>
<sequence>MTLSAGLKPRGYGRCRILCRFQTEAYFRTRCQGKTTGGSALLHPSVPCTLSP</sequence>
<dbReference type="EMBL" id="FQVB01000008">
    <property type="protein sequence ID" value="SHE87872.1"/>
    <property type="molecule type" value="Genomic_DNA"/>
</dbReference>
<evidence type="ECO:0000313" key="2">
    <source>
        <dbReference type="Proteomes" id="UP000184076"/>
    </source>
</evidence>
<dbReference type="AlphaFoldDB" id="A0A1M4X3S3"/>
<name>A0A1M4X3S3_9BACT</name>
<dbReference type="Proteomes" id="UP000184076">
    <property type="component" value="Unassembled WGS sequence"/>
</dbReference>
<reference evidence="2" key="1">
    <citation type="submission" date="2016-11" db="EMBL/GenBank/DDBJ databases">
        <authorList>
            <person name="Varghese N."/>
            <person name="Submissions S."/>
        </authorList>
    </citation>
    <scope>NUCLEOTIDE SEQUENCE [LARGE SCALE GENOMIC DNA]</scope>
    <source>
        <strain evidence="2">DSM 9756</strain>
    </source>
</reference>
<organism evidence="1 2">
    <name type="scientific">Desulfacinum infernum DSM 9756</name>
    <dbReference type="NCBI Taxonomy" id="1121391"/>
    <lineage>
        <taxon>Bacteria</taxon>
        <taxon>Pseudomonadati</taxon>
        <taxon>Thermodesulfobacteriota</taxon>
        <taxon>Syntrophobacteria</taxon>
        <taxon>Syntrophobacterales</taxon>
        <taxon>Syntrophobacteraceae</taxon>
        <taxon>Desulfacinum</taxon>
    </lineage>
</organism>
<dbReference type="STRING" id="1121391.SAMN02745206_00966"/>